<evidence type="ECO:0000313" key="1">
    <source>
        <dbReference type="EMBL" id="MFI7846286.1"/>
    </source>
</evidence>
<reference evidence="1 2" key="1">
    <citation type="submission" date="2024-08" db="EMBL/GenBank/DDBJ databases">
        <authorList>
            <person name="Vancuren S.J."/>
            <person name="Allen-Vercoe E."/>
        </authorList>
    </citation>
    <scope>NUCLEOTIDE SEQUENCE [LARGE SCALE GENOMIC DNA]</scope>
    <source>
        <strain evidence="1 2">16-6-I_42_FAA</strain>
    </source>
</reference>
<dbReference type="Proteomes" id="UP001614216">
    <property type="component" value="Unassembled WGS sequence"/>
</dbReference>
<keyword evidence="2" id="KW-1185">Reference proteome</keyword>
<evidence type="ECO:0000313" key="2">
    <source>
        <dbReference type="Proteomes" id="UP001614216"/>
    </source>
</evidence>
<dbReference type="RefSeq" id="WP_270261508.1">
    <property type="nucleotide sequence ID" value="NZ_JAQDKP010000045.1"/>
</dbReference>
<proteinExistence type="predicted"/>
<comment type="caution">
    <text evidence="1">The sequence shown here is derived from an EMBL/GenBank/DDBJ whole genome shotgun (WGS) entry which is preliminary data.</text>
</comment>
<organism evidence="1 2">
    <name type="scientific">Dorea amylophila</name>
    <dbReference type="NCBI Taxonomy" id="2981789"/>
    <lineage>
        <taxon>Bacteria</taxon>
        <taxon>Bacillati</taxon>
        <taxon>Bacillota</taxon>
        <taxon>Clostridia</taxon>
        <taxon>Lachnospirales</taxon>
        <taxon>Lachnospiraceae</taxon>
        <taxon>Dorea</taxon>
    </lineage>
</organism>
<dbReference type="EMBL" id="JBITRD010000013">
    <property type="protein sequence ID" value="MFI7846286.1"/>
    <property type="molecule type" value="Genomic_DNA"/>
</dbReference>
<accession>A0ABW8B0V8</accession>
<gene>
    <name evidence="1" type="ORF">ACIF0M_12280</name>
</gene>
<sequence length="74" mass="8789">MSIYEYDKEFEEKKLRKAEFEYGQHELLKTQIQKKLAKGKSINKFADALEGSPLVIRKFIDELEYEKAHPELNL</sequence>
<name>A0ABW8B0V8_9FIRM</name>
<protein>
    <submittedName>
        <fullName evidence="1">Uncharacterized protein</fullName>
    </submittedName>
</protein>